<feature type="compositionally biased region" description="Basic residues" evidence="1">
    <location>
        <begin position="253"/>
        <end position="288"/>
    </location>
</feature>
<evidence type="ECO:0000256" key="1">
    <source>
        <dbReference type="SAM" id="MobiDB-lite"/>
    </source>
</evidence>
<gene>
    <name evidence="2" type="ORF">FPE_LOCUS9470</name>
</gene>
<dbReference type="EMBL" id="OU503040">
    <property type="protein sequence ID" value="CAI9762040.1"/>
    <property type="molecule type" value="Genomic_DNA"/>
</dbReference>
<evidence type="ECO:0000313" key="2">
    <source>
        <dbReference type="EMBL" id="CAI9762040.1"/>
    </source>
</evidence>
<dbReference type="Proteomes" id="UP000834106">
    <property type="component" value="Chromosome 5"/>
</dbReference>
<reference evidence="2" key="1">
    <citation type="submission" date="2023-05" db="EMBL/GenBank/DDBJ databases">
        <authorList>
            <person name="Huff M."/>
        </authorList>
    </citation>
    <scope>NUCLEOTIDE SEQUENCE</scope>
</reference>
<name>A0AAD2DSC6_9LAMI</name>
<dbReference type="AlphaFoldDB" id="A0AAD2DSC6"/>
<proteinExistence type="predicted"/>
<dbReference type="PANTHER" id="PTHR34952">
    <property type="entry name" value="OS05G0113500 PROTEIN"/>
    <property type="match status" value="1"/>
</dbReference>
<sequence length="350" mass="38330">MHSVPSKDPVLFTHPFVSSFYGGSSSNRLKHLQKSDRRANISEDSWVYKIFSSTFNSYRRIAVPQNMSSSQDISSLDESSTDPPDSACYDSGFLSMNDLKNCLNEFEITTRAFTPSPEENDIGNVEKEVEHNQSHGSKWDSLASEKHFSKCSTFPGPASPDELKKCTAEELLDGKEKQGSDITAEVSALNGDAKSANHSYSRCISLPTPMELVSAMKGSREKQGILPKKLSVTWAPEVYDPVPSAVSHVVSSKNHRHRSDSRKYGKTKQKGGGKSSRGSKGKDKKQARKNVGSASSRSFKSLDDHHIVHGFDEPLAGIENFDVGSPVAFCGSSFLKSSVTNLHYPVTEAT</sequence>
<organism evidence="2 3">
    <name type="scientific">Fraxinus pennsylvanica</name>
    <dbReference type="NCBI Taxonomy" id="56036"/>
    <lineage>
        <taxon>Eukaryota</taxon>
        <taxon>Viridiplantae</taxon>
        <taxon>Streptophyta</taxon>
        <taxon>Embryophyta</taxon>
        <taxon>Tracheophyta</taxon>
        <taxon>Spermatophyta</taxon>
        <taxon>Magnoliopsida</taxon>
        <taxon>eudicotyledons</taxon>
        <taxon>Gunneridae</taxon>
        <taxon>Pentapetalae</taxon>
        <taxon>asterids</taxon>
        <taxon>lamiids</taxon>
        <taxon>Lamiales</taxon>
        <taxon>Oleaceae</taxon>
        <taxon>Oleeae</taxon>
        <taxon>Fraxinus</taxon>
    </lineage>
</organism>
<evidence type="ECO:0000313" key="3">
    <source>
        <dbReference type="Proteomes" id="UP000834106"/>
    </source>
</evidence>
<dbReference type="PANTHER" id="PTHR34952:SF2">
    <property type="entry name" value="OS05G0113500 PROTEIN"/>
    <property type="match status" value="1"/>
</dbReference>
<protein>
    <submittedName>
        <fullName evidence="2">Uncharacterized protein</fullName>
    </submittedName>
</protein>
<accession>A0AAD2DSC6</accession>
<feature type="region of interest" description="Disordered" evidence="1">
    <location>
        <begin position="246"/>
        <end position="298"/>
    </location>
</feature>
<keyword evidence="3" id="KW-1185">Reference proteome</keyword>